<dbReference type="Proteomes" id="UP000005087">
    <property type="component" value="Chromosome"/>
</dbReference>
<dbReference type="OrthoDB" id="3557297at2"/>
<evidence type="ECO:0000313" key="1">
    <source>
        <dbReference type="EMBL" id="EIE98256.1"/>
    </source>
</evidence>
<reference evidence="1 2" key="1">
    <citation type="submission" date="2011-09" db="EMBL/GenBank/DDBJ databases">
        <authorList>
            <consortium name="US DOE Joint Genome Institute (JGI-PGF)"/>
            <person name="Lucas S."/>
            <person name="Han J."/>
            <person name="Lapidus A."/>
            <person name="Cheng J.-F."/>
            <person name="Goodwin L."/>
            <person name="Pitluck S."/>
            <person name="Peters L."/>
            <person name="Land M.L."/>
            <person name="Hauser L."/>
            <person name="Brambilla E."/>
            <person name="Klenk H.-P."/>
            <person name="Woyke T.J."/>
        </authorList>
    </citation>
    <scope>NUCLEOTIDE SEQUENCE [LARGE SCALE GENOMIC DNA]</scope>
    <source>
        <strain evidence="1 2">K62</strain>
    </source>
</reference>
<organism evidence="1 2">
    <name type="scientific">Saccharomonospora glauca K62</name>
    <dbReference type="NCBI Taxonomy" id="928724"/>
    <lineage>
        <taxon>Bacteria</taxon>
        <taxon>Bacillati</taxon>
        <taxon>Actinomycetota</taxon>
        <taxon>Actinomycetes</taxon>
        <taxon>Pseudonocardiales</taxon>
        <taxon>Pseudonocardiaceae</taxon>
        <taxon>Saccharomonospora</taxon>
    </lineage>
</organism>
<dbReference type="HOGENOM" id="CLU_185326_0_0_11"/>
<proteinExistence type="predicted"/>
<gene>
    <name evidence="1" type="ORF">SacglDRAFT_01333</name>
</gene>
<protein>
    <submittedName>
        <fullName evidence="1">Uncharacterized protein</fullName>
    </submittedName>
</protein>
<dbReference type="AlphaFoldDB" id="I1CZY2"/>
<reference evidence="2" key="2">
    <citation type="submission" date="2012-01" db="EMBL/GenBank/DDBJ databases">
        <title>Noncontiguous Finished sequence of chromosome of Saccharomonospora glauca K62.</title>
        <authorList>
            <consortium name="US DOE Joint Genome Institute"/>
            <person name="Lucas S."/>
            <person name="Han J."/>
            <person name="Lapidus A."/>
            <person name="Cheng J.-F."/>
            <person name="Goodwin L."/>
            <person name="Pitluck S."/>
            <person name="Peters L."/>
            <person name="Mikhailova N."/>
            <person name="Held B."/>
            <person name="Detter J.C."/>
            <person name="Han C."/>
            <person name="Tapia R."/>
            <person name="Land M."/>
            <person name="Hauser L."/>
            <person name="Kyrpides N."/>
            <person name="Ivanova N."/>
            <person name="Pagani I."/>
            <person name="Brambilla E.-M."/>
            <person name="Klenk H.-P."/>
            <person name="Woyke T."/>
        </authorList>
    </citation>
    <scope>NUCLEOTIDE SEQUENCE [LARGE SCALE GENOMIC DNA]</scope>
    <source>
        <strain evidence="2">K62</strain>
    </source>
</reference>
<keyword evidence="2" id="KW-1185">Reference proteome</keyword>
<dbReference type="EMBL" id="CM001484">
    <property type="protein sequence ID" value="EIE98256.1"/>
    <property type="molecule type" value="Genomic_DNA"/>
</dbReference>
<dbReference type="RefSeq" id="WP_005462814.1">
    <property type="nucleotide sequence ID" value="NZ_CM001484.1"/>
</dbReference>
<accession>I1CZY2</accession>
<name>I1CZY2_9PSEU</name>
<sequence length="71" mass="8197">MSDPPPATDEEETTQLWLPPWQWPLTDPDEEKFGDALAEARHVLRDPTEPDLPILEAVLDELYRLRDRDSG</sequence>
<evidence type="ECO:0000313" key="2">
    <source>
        <dbReference type="Proteomes" id="UP000005087"/>
    </source>
</evidence>